<dbReference type="EMBL" id="LSTO01000001">
    <property type="protein sequence ID" value="OWW19287.1"/>
    <property type="molecule type" value="Genomic_DNA"/>
</dbReference>
<proteinExistence type="predicted"/>
<accession>A0A254TAV3</accession>
<reference evidence="1 2" key="1">
    <citation type="submission" date="2016-02" db="EMBL/GenBank/DDBJ databases">
        <authorList>
            <person name="Wen L."/>
            <person name="He K."/>
            <person name="Yang H."/>
        </authorList>
    </citation>
    <scope>NUCLEOTIDE SEQUENCE [LARGE SCALE GENOMIC DNA]</scope>
    <source>
        <strain evidence="1 2">TSA40</strain>
    </source>
</reference>
<gene>
    <name evidence="1" type="ORF">AYR66_07020</name>
</gene>
<keyword evidence="2" id="KW-1185">Reference proteome</keyword>
<evidence type="ECO:0000313" key="1">
    <source>
        <dbReference type="EMBL" id="OWW19287.1"/>
    </source>
</evidence>
<protein>
    <submittedName>
        <fullName evidence="1">Uncharacterized protein</fullName>
    </submittedName>
</protein>
<dbReference type="Proteomes" id="UP000197535">
    <property type="component" value="Unassembled WGS sequence"/>
</dbReference>
<comment type="caution">
    <text evidence="1">The sequence shown here is derived from an EMBL/GenBank/DDBJ whole genome shotgun (WGS) entry which is preliminary data.</text>
</comment>
<dbReference type="AlphaFoldDB" id="A0A254TAV3"/>
<evidence type="ECO:0000313" key="2">
    <source>
        <dbReference type="Proteomes" id="UP000197535"/>
    </source>
</evidence>
<sequence>MEAQEGKLPDEEVAFARLMKRLTGRQVAMPETDGRKVIRPGEGELSIIEVTEELMRQLKK</sequence>
<organism evidence="1 2">
    <name type="scientific">Noviherbaspirillum denitrificans</name>
    <dbReference type="NCBI Taxonomy" id="1968433"/>
    <lineage>
        <taxon>Bacteria</taxon>
        <taxon>Pseudomonadati</taxon>
        <taxon>Pseudomonadota</taxon>
        <taxon>Betaproteobacteria</taxon>
        <taxon>Burkholderiales</taxon>
        <taxon>Oxalobacteraceae</taxon>
        <taxon>Noviherbaspirillum</taxon>
    </lineage>
</organism>
<name>A0A254TAV3_9BURK</name>
<dbReference type="RefSeq" id="WP_088706204.1">
    <property type="nucleotide sequence ID" value="NZ_LSTO01000001.1"/>
</dbReference>